<feature type="transmembrane region" description="Helical" evidence="2">
    <location>
        <begin position="645"/>
        <end position="667"/>
    </location>
</feature>
<name>A0A9W6NUE8_9PSEU</name>
<feature type="domain" description="Carrier" evidence="3">
    <location>
        <begin position="5"/>
        <end position="82"/>
    </location>
</feature>
<dbReference type="PANTHER" id="PTHR43300">
    <property type="entry name" value="ACETYLTRANSFERASE"/>
    <property type="match status" value="1"/>
</dbReference>
<dbReference type="Gene3D" id="2.160.10.10">
    <property type="entry name" value="Hexapeptide repeat proteins"/>
    <property type="match status" value="2"/>
</dbReference>
<reference evidence="4" key="2">
    <citation type="submission" date="2023-01" db="EMBL/GenBank/DDBJ databases">
        <authorList>
            <person name="Sun Q."/>
            <person name="Evtushenko L."/>
        </authorList>
    </citation>
    <scope>NUCLEOTIDE SEQUENCE</scope>
    <source>
        <strain evidence="4">VKM Ac-1069</strain>
    </source>
</reference>
<dbReference type="InterPro" id="IPR001451">
    <property type="entry name" value="Hexapep"/>
</dbReference>
<feature type="transmembrane region" description="Helical" evidence="2">
    <location>
        <begin position="392"/>
        <end position="419"/>
    </location>
</feature>
<organism evidence="4 5">
    <name type="scientific">Pseudonocardia halophobica</name>
    <dbReference type="NCBI Taxonomy" id="29401"/>
    <lineage>
        <taxon>Bacteria</taxon>
        <taxon>Bacillati</taxon>
        <taxon>Actinomycetota</taxon>
        <taxon>Actinomycetes</taxon>
        <taxon>Pseudonocardiales</taxon>
        <taxon>Pseudonocardiaceae</taxon>
        <taxon>Pseudonocardia</taxon>
    </lineage>
</organism>
<dbReference type="Proteomes" id="UP001143463">
    <property type="component" value="Unassembled WGS sequence"/>
</dbReference>
<keyword evidence="2" id="KW-0812">Transmembrane</keyword>
<evidence type="ECO:0000256" key="1">
    <source>
        <dbReference type="SAM" id="MobiDB-lite"/>
    </source>
</evidence>
<dbReference type="InterPro" id="IPR009081">
    <property type="entry name" value="PP-bd_ACP"/>
</dbReference>
<evidence type="ECO:0000313" key="4">
    <source>
        <dbReference type="EMBL" id="GLL09719.1"/>
    </source>
</evidence>
<keyword evidence="2" id="KW-1133">Transmembrane helix</keyword>
<comment type="caution">
    <text evidence="4">The sequence shown here is derived from an EMBL/GenBank/DDBJ whole genome shotgun (WGS) entry which is preliminary data.</text>
</comment>
<evidence type="ECO:0000313" key="5">
    <source>
        <dbReference type="Proteomes" id="UP001143463"/>
    </source>
</evidence>
<feature type="transmembrane region" description="Helical" evidence="2">
    <location>
        <begin position="151"/>
        <end position="170"/>
    </location>
</feature>
<proteinExistence type="predicted"/>
<feature type="transmembrane region" description="Helical" evidence="2">
    <location>
        <begin position="105"/>
        <end position="131"/>
    </location>
</feature>
<dbReference type="InterPro" id="IPR050179">
    <property type="entry name" value="Trans_hexapeptide_repeat"/>
</dbReference>
<dbReference type="PROSITE" id="PS50075">
    <property type="entry name" value="CARRIER"/>
    <property type="match status" value="1"/>
</dbReference>
<keyword evidence="5" id="KW-1185">Reference proteome</keyword>
<dbReference type="Pfam" id="PF14602">
    <property type="entry name" value="Hexapep_2"/>
    <property type="match status" value="1"/>
</dbReference>
<dbReference type="InterPro" id="IPR029058">
    <property type="entry name" value="AB_hydrolase_fold"/>
</dbReference>
<feature type="transmembrane region" description="Helical" evidence="2">
    <location>
        <begin position="347"/>
        <end position="372"/>
    </location>
</feature>
<dbReference type="InterPro" id="IPR036736">
    <property type="entry name" value="ACP-like_sf"/>
</dbReference>
<protein>
    <recommendedName>
        <fullName evidence="3">Carrier domain-containing protein</fullName>
    </recommendedName>
</protein>
<feature type="transmembrane region" description="Helical" evidence="2">
    <location>
        <begin position="612"/>
        <end position="633"/>
    </location>
</feature>
<dbReference type="AlphaFoldDB" id="A0A9W6NUE8"/>
<sequence>MTPSTDTIGTEAALAALLADVVGVERVEPGDNFFDVLGADSMVLARFCARARKREDLPSPSMRDVYDHPTIASLTAALAVAPVPDPARGPDPAEPARTRAGTAGYLFCGLLQFLAFVAYCYGFAIATTLSYEYVVAGGVGPASLYLRALEAGAAMFVAMCLLPVAAKWALVGRWRPREIRIWSLDYFRFWLVKTLVRASPLLLLTGGRSHTSSASPLMVLYLRALGARVGKGVTIYSRTLPVCTDLITIGAGTVVRKDAQLNGYRARGGVVETGPVTLGRDVVLGEGAVLDIRTAMGDGSRIGHASALVAGQSVPAGESWHGVPAVPGGADLHTGGSMRCGSVRRAVHAAVQLVLAVAVYLPVAVGFAGVLLDETPLGGVLDSGGMAFTTWAYYRDALVVTTVLFVGVLLLGLAGVAVVPRLLNLPLRADRTYRLYGFHYGLHRTIGRLTNVRFFNRLFGDSSYIVGYLRWIGYDVDAAEQTGSNFGTEVRHETPFHVTVGRGTMVADGLSVINADFSATSFRISRVTIGARSFLGNRIMYPAQGRTGENVLLATKVLVPMDGEVRHDTGLLGAPCFPIPRTVERDHRFAVRSRAELRQRLSRKNRYNLRSMALFLVVRWVHLLGMVLLAMAASDIYRAVGVEAVAADLVGSLLFTVVFFCLVERAVLRFRSLRPRSCSIYDPYFWWHERFWKLVIPDFDQAFAGTPFKNLLSRALGVRLGRRVFDDGCFLPERTLVTIGDEATLNFGTVVQCHSQEDGAFKSDRSTVGARATLGAGAFVHYGVTVGDGAELDAGTFVMKGEEIPSGARWEGNPAREAAPHAAPTRTRPARDRWTTPQVEQVGGSSGP</sequence>
<dbReference type="EMBL" id="BSFQ01000002">
    <property type="protein sequence ID" value="GLL09719.1"/>
    <property type="molecule type" value="Genomic_DNA"/>
</dbReference>
<dbReference type="Gene3D" id="3.40.50.1820">
    <property type="entry name" value="alpha/beta hydrolase"/>
    <property type="match status" value="1"/>
</dbReference>
<dbReference type="RefSeq" id="WP_063739630.1">
    <property type="nucleotide sequence ID" value="NZ_BAAAUZ010000013.1"/>
</dbReference>
<dbReference type="InterPro" id="IPR011004">
    <property type="entry name" value="Trimer_LpxA-like_sf"/>
</dbReference>
<feature type="region of interest" description="Disordered" evidence="1">
    <location>
        <begin position="805"/>
        <end position="848"/>
    </location>
</feature>
<dbReference type="InterPro" id="IPR012728">
    <property type="entry name" value="Pls/PosA_C"/>
</dbReference>
<evidence type="ECO:0000256" key="2">
    <source>
        <dbReference type="SAM" id="Phobius"/>
    </source>
</evidence>
<dbReference type="Pfam" id="PF00550">
    <property type="entry name" value="PP-binding"/>
    <property type="match status" value="1"/>
</dbReference>
<keyword evidence="2" id="KW-0472">Membrane</keyword>
<dbReference type="SUPFAM" id="SSF51161">
    <property type="entry name" value="Trimeric LpxA-like enzymes"/>
    <property type="match status" value="3"/>
</dbReference>
<dbReference type="PANTHER" id="PTHR43300:SF11">
    <property type="entry name" value="ACETYLTRANSFERASE RV3034C-RELATED"/>
    <property type="match status" value="1"/>
</dbReference>
<dbReference type="SUPFAM" id="SSF47336">
    <property type="entry name" value="ACP-like"/>
    <property type="match status" value="1"/>
</dbReference>
<reference evidence="4" key="1">
    <citation type="journal article" date="2014" name="Int. J. Syst. Evol. Microbiol.">
        <title>Complete genome sequence of Corynebacterium casei LMG S-19264T (=DSM 44701T), isolated from a smear-ripened cheese.</title>
        <authorList>
            <consortium name="US DOE Joint Genome Institute (JGI-PGF)"/>
            <person name="Walter F."/>
            <person name="Albersmeier A."/>
            <person name="Kalinowski J."/>
            <person name="Ruckert C."/>
        </authorList>
    </citation>
    <scope>NUCLEOTIDE SEQUENCE</scope>
    <source>
        <strain evidence="4">VKM Ac-1069</strain>
    </source>
</reference>
<feature type="compositionally biased region" description="Low complexity" evidence="1">
    <location>
        <begin position="815"/>
        <end position="827"/>
    </location>
</feature>
<accession>A0A9W6NUE8</accession>
<dbReference type="NCBIfam" id="TIGR02353">
    <property type="entry name" value="NRPS_term_dom"/>
    <property type="match status" value="1"/>
</dbReference>
<gene>
    <name evidence="4" type="ORF">GCM10017577_08590</name>
</gene>
<evidence type="ECO:0000259" key="3">
    <source>
        <dbReference type="PROSITE" id="PS50075"/>
    </source>
</evidence>